<keyword evidence="2" id="KW-1185">Reference proteome</keyword>
<dbReference type="GO" id="GO:0070096">
    <property type="term" value="P:mitochondrial outer membrane translocase complex assembly"/>
    <property type="evidence" value="ECO:0007669"/>
    <property type="project" value="InterPro"/>
</dbReference>
<protein>
    <submittedName>
        <fullName evidence="1">Uncharacterized protein</fullName>
    </submittedName>
</protein>
<dbReference type="GO" id="GO:0005741">
    <property type="term" value="C:mitochondrial outer membrane"/>
    <property type="evidence" value="ECO:0007669"/>
    <property type="project" value="TreeGrafter"/>
</dbReference>
<accession>A0AAD4MD93</accession>
<dbReference type="Pfam" id="PF19117">
    <property type="entry name" value="Mim2"/>
    <property type="match status" value="1"/>
</dbReference>
<dbReference type="PANTHER" id="PTHR28230:SF1">
    <property type="entry name" value="MITOCHONDRIAL IMPORT PROTEIN 2"/>
    <property type="match status" value="1"/>
</dbReference>
<dbReference type="PANTHER" id="PTHR28230">
    <property type="entry name" value="CHROMOSOME 1, WHOLE GENOME SHOTGUN SEQUENCE"/>
    <property type="match status" value="1"/>
</dbReference>
<dbReference type="AlphaFoldDB" id="A0AAD4MD93"/>
<evidence type="ECO:0000313" key="1">
    <source>
        <dbReference type="EMBL" id="KAI0307915.1"/>
    </source>
</evidence>
<reference evidence="1" key="1">
    <citation type="journal article" date="2022" name="New Phytol.">
        <title>Evolutionary transition to the ectomycorrhizal habit in the genomes of a hyperdiverse lineage of mushroom-forming fungi.</title>
        <authorList>
            <person name="Looney B."/>
            <person name="Miyauchi S."/>
            <person name="Morin E."/>
            <person name="Drula E."/>
            <person name="Courty P.E."/>
            <person name="Kohler A."/>
            <person name="Kuo A."/>
            <person name="LaButti K."/>
            <person name="Pangilinan J."/>
            <person name="Lipzen A."/>
            <person name="Riley R."/>
            <person name="Andreopoulos W."/>
            <person name="He G."/>
            <person name="Johnson J."/>
            <person name="Nolan M."/>
            <person name="Tritt A."/>
            <person name="Barry K.W."/>
            <person name="Grigoriev I.V."/>
            <person name="Nagy L.G."/>
            <person name="Hibbett D."/>
            <person name="Henrissat B."/>
            <person name="Matheny P.B."/>
            <person name="Labbe J."/>
            <person name="Martin F.M."/>
        </authorList>
    </citation>
    <scope>NUCLEOTIDE SEQUENCE</scope>
    <source>
        <strain evidence="1">BPL690</strain>
    </source>
</reference>
<gene>
    <name evidence="1" type="ORF">B0F90DRAFT_88005</name>
</gene>
<evidence type="ECO:0000313" key="2">
    <source>
        <dbReference type="Proteomes" id="UP001203297"/>
    </source>
</evidence>
<dbReference type="Proteomes" id="UP001203297">
    <property type="component" value="Unassembled WGS sequence"/>
</dbReference>
<dbReference type="InterPro" id="IPR037652">
    <property type="entry name" value="Mim2"/>
</dbReference>
<sequence length="117" mass="13427">MPRSVVSIDSYFSPSEYSDDEEYRIAQQEWEESLDQLAQVVSVVLLPFLGKWLGRRWSYWGQSIVHTTLSSLSVSLSPPLCRLIASFASHFTFIAYTRYIRLGLGRSFFLGERPTTP</sequence>
<proteinExistence type="predicted"/>
<comment type="caution">
    <text evidence="1">The sequence shown here is derived from an EMBL/GenBank/DDBJ whole genome shotgun (WGS) entry which is preliminary data.</text>
</comment>
<dbReference type="EMBL" id="WTXG01000001">
    <property type="protein sequence ID" value="KAI0307915.1"/>
    <property type="molecule type" value="Genomic_DNA"/>
</dbReference>
<dbReference type="GO" id="GO:0045040">
    <property type="term" value="P:protein insertion into mitochondrial outer membrane"/>
    <property type="evidence" value="ECO:0007669"/>
    <property type="project" value="InterPro"/>
</dbReference>
<organism evidence="1 2">
    <name type="scientific">Multifurca ochricompacta</name>
    <dbReference type="NCBI Taxonomy" id="376703"/>
    <lineage>
        <taxon>Eukaryota</taxon>
        <taxon>Fungi</taxon>
        <taxon>Dikarya</taxon>
        <taxon>Basidiomycota</taxon>
        <taxon>Agaricomycotina</taxon>
        <taxon>Agaricomycetes</taxon>
        <taxon>Russulales</taxon>
        <taxon>Russulaceae</taxon>
        <taxon>Multifurca</taxon>
    </lineage>
</organism>
<name>A0AAD4MD93_9AGAM</name>